<reference evidence="2 3" key="1">
    <citation type="journal article" date="2015" name="Proc. Natl. Acad. Sci. U.S.A.">
        <title>The resurrection genome of Boea hygrometrica: A blueprint for survival of dehydration.</title>
        <authorList>
            <person name="Xiao L."/>
            <person name="Yang G."/>
            <person name="Zhang L."/>
            <person name="Yang X."/>
            <person name="Zhao S."/>
            <person name="Ji Z."/>
            <person name="Zhou Q."/>
            <person name="Hu M."/>
            <person name="Wang Y."/>
            <person name="Chen M."/>
            <person name="Xu Y."/>
            <person name="Jin H."/>
            <person name="Xiao X."/>
            <person name="Hu G."/>
            <person name="Bao F."/>
            <person name="Hu Y."/>
            <person name="Wan P."/>
            <person name="Li L."/>
            <person name="Deng X."/>
            <person name="Kuang T."/>
            <person name="Xiang C."/>
            <person name="Zhu J.K."/>
            <person name="Oliver M.J."/>
            <person name="He Y."/>
        </authorList>
    </citation>
    <scope>NUCLEOTIDE SEQUENCE [LARGE SCALE GENOMIC DNA]</scope>
    <source>
        <strain evidence="3">cv. XS01</strain>
    </source>
</reference>
<evidence type="ECO:0000313" key="3">
    <source>
        <dbReference type="Proteomes" id="UP000250235"/>
    </source>
</evidence>
<proteinExistence type="predicted"/>
<feature type="region of interest" description="Disordered" evidence="1">
    <location>
        <begin position="264"/>
        <end position="297"/>
    </location>
</feature>
<protein>
    <submittedName>
        <fullName evidence="2">UBX domain-containing protein</fullName>
    </submittedName>
</protein>
<organism evidence="2 3">
    <name type="scientific">Dorcoceras hygrometricum</name>
    <dbReference type="NCBI Taxonomy" id="472368"/>
    <lineage>
        <taxon>Eukaryota</taxon>
        <taxon>Viridiplantae</taxon>
        <taxon>Streptophyta</taxon>
        <taxon>Embryophyta</taxon>
        <taxon>Tracheophyta</taxon>
        <taxon>Spermatophyta</taxon>
        <taxon>Magnoliopsida</taxon>
        <taxon>eudicotyledons</taxon>
        <taxon>Gunneridae</taxon>
        <taxon>Pentapetalae</taxon>
        <taxon>asterids</taxon>
        <taxon>lamiids</taxon>
        <taxon>Lamiales</taxon>
        <taxon>Gesneriaceae</taxon>
        <taxon>Didymocarpoideae</taxon>
        <taxon>Trichosporeae</taxon>
        <taxon>Loxocarpinae</taxon>
        <taxon>Dorcoceras</taxon>
    </lineage>
</organism>
<feature type="region of interest" description="Disordered" evidence="1">
    <location>
        <begin position="215"/>
        <end position="248"/>
    </location>
</feature>
<keyword evidence="3" id="KW-1185">Reference proteome</keyword>
<accession>A0A2Z7BDH6</accession>
<dbReference type="Proteomes" id="UP000250235">
    <property type="component" value="Unassembled WGS sequence"/>
</dbReference>
<dbReference type="AlphaFoldDB" id="A0A2Z7BDH6"/>
<name>A0A2Z7BDH6_9LAMI</name>
<dbReference type="EMBL" id="KV006471">
    <property type="protein sequence ID" value="KZV32534.1"/>
    <property type="molecule type" value="Genomic_DNA"/>
</dbReference>
<evidence type="ECO:0000313" key="2">
    <source>
        <dbReference type="EMBL" id="KZV32534.1"/>
    </source>
</evidence>
<evidence type="ECO:0000256" key="1">
    <source>
        <dbReference type="SAM" id="MobiDB-lite"/>
    </source>
</evidence>
<gene>
    <name evidence="2" type="ORF">F511_36620</name>
</gene>
<feature type="compositionally biased region" description="Basic and acidic residues" evidence="1">
    <location>
        <begin position="277"/>
        <end position="288"/>
    </location>
</feature>
<sequence>MGNTDPNKTKAGNKYEVKPQYEELSKQINMQHAINQCYECMRLSKEISQLNRPLQLGGRHSYPVVTAPTIALDFSDTTPVSPLQLGGRPSYPVVTAPTIALDFSGTTQQSASHNVAPKSGYQIKSQYPCSIHNMPKRKIHNTFNQNSNRFTFLNKVTETHDQATRFLLVQFTQQGLPGMLKSVTGTQNLSSTLLHNHANPMARSILRSYTSTQALTTKNRAQTTRNSHPKAQKKPLLAQLNETSNSRTSRAYGISQLVAPSFETSINGKGKSHGVQRHQERQKQRLDAMEIGGGKSR</sequence>
<feature type="compositionally biased region" description="Polar residues" evidence="1">
    <location>
        <begin position="215"/>
        <end position="226"/>
    </location>
</feature>